<sequence length="216" mass="24174">MLTTMAKAIPVTDGRFFRIGEVRDLADGPLQGSDIARLLDWVESYLMNSHPDLGRAGAVCPFTRQAAKIDTVRLAISRARPGDEDDAFALIRGAFGALEAIPCKPAMKHFRTVIVGFPDCADQDGIAMLKRIQRRHRFYSLARARMIGMMHAGSEDRGLWNPDFRPLRSPMPVLAIRHLVENDAPFAALHPALMVAYLARFPIKGTRRLVNHFRSR</sequence>
<reference evidence="1" key="1">
    <citation type="submission" date="2021-03" db="EMBL/GenBank/DDBJ databases">
        <title>Genomic Encyclopedia of Type Strains, Phase IV (KMG-IV): sequencing the most valuable type-strain genomes for metagenomic binning, comparative biology and taxonomic classification.</title>
        <authorList>
            <person name="Goeker M."/>
        </authorList>
    </citation>
    <scope>NUCLEOTIDE SEQUENCE</scope>
    <source>
        <strain evidence="1">DSM 18131</strain>
    </source>
</reference>
<name>A0ACC5SWY1_ENSAD</name>
<keyword evidence="2" id="KW-1185">Reference proteome</keyword>
<gene>
    <name evidence="1" type="ORF">J2Z19_003040</name>
</gene>
<accession>A0ACC5SWY1</accession>
<comment type="caution">
    <text evidence="1">The sequence shown here is derived from an EMBL/GenBank/DDBJ whole genome shotgun (WGS) entry which is preliminary data.</text>
</comment>
<dbReference type="Proteomes" id="UP000823773">
    <property type="component" value="Unassembled WGS sequence"/>
</dbReference>
<protein>
    <submittedName>
        <fullName evidence="1">Uncharacterized protein</fullName>
    </submittedName>
</protein>
<evidence type="ECO:0000313" key="1">
    <source>
        <dbReference type="EMBL" id="MBP1873325.1"/>
    </source>
</evidence>
<dbReference type="EMBL" id="JAGGJR010000004">
    <property type="protein sequence ID" value="MBP1873325.1"/>
    <property type="molecule type" value="Genomic_DNA"/>
</dbReference>
<proteinExistence type="predicted"/>
<organism evidence="1 2">
    <name type="scientific">Ensifer adhaerens</name>
    <name type="common">Sinorhizobium morelense</name>
    <dbReference type="NCBI Taxonomy" id="106592"/>
    <lineage>
        <taxon>Bacteria</taxon>
        <taxon>Pseudomonadati</taxon>
        <taxon>Pseudomonadota</taxon>
        <taxon>Alphaproteobacteria</taxon>
        <taxon>Hyphomicrobiales</taxon>
        <taxon>Rhizobiaceae</taxon>
        <taxon>Sinorhizobium/Ensifer group</taxon>
        <taxon>Ensifer</taxon>
    </lineage>
</organism>
<evidence type="ECO:0000313" key="2">
    <source>
        <dbReference type="Proteomes" id="UP000823773"/>
    </source>
</evidence>